<dbReference type="Proteomes" id="UP001163835">
    <property type="component" value="Unassembled WGS sequence"/>
</dbReference>
<organism evidence="1 2">
    <name type="scientific">Lentinula aff. lateritia</name>
    <dbReference type="NCBI Taxonomy" id="2804960"/>
    <lineage>
        <taxon>Eukaryota</taxon>
        <taxon>Fungi</taxon>
        <taxon>Dikarya</taxon>
        <taxon>Basidiomycota</taxon>
        <taxon>Agaricomycotina</taxon>
        <taxon>Agaricomycetes</taxon>
        <taxon>Agaricomycetidae</taxon>
        <taxon>Agaricales</taxon>
        <taxon>Marasmiineae</taxon>
        <taxon>Omphalotaceae</taxon>
        <taxon>Lentinula</taxon>
    </lineage>
</organism>
<sequence>MSTSRTTTATSTAIGSIPITGGTNNQPPALTCPTMPSPSDKEHELEMEMERDRERMRVLRERRKAEEEAKKRAEEEVARWAAEEEQQKQEAAARAVSTRRKEEEAAEKRRRIAAVAVTDRGRGSLNDQEGNRQTEYRDPDDGDGEDDDEDDEERAPCERCRMKKIPCLQQEGKRIVTRREGGSNPTGERIAVLESQMVQLLANNRQLREGQVKANTYHRHINQKLDAARRRTSPPKMPKTGPSELPKKRKRVVDSDEEEEEREREAEEQEEEKDQGEGEEEEEERELAPKKAWSEKGKERAE</sequence>
<keyword evidence="2" id="KW-1185">Reference proteome</keyword>
<protein>
    <submittedName>
        <fullName evidence="1">Uncharacterized protein</fullName>
    </submittedName>
</protein>
<accession>A0ACC1TH65</accession>
<evidence type="ECO:0000313" key="2">
    <source>
        <dbReference type="Proteomes" id="UP001163835"/>
    </source>
</evidence>
<name>A0ACC1TH65_9AGAR</name>
<proteinExistence type="predicted"/>
<reference evidence="1" key="1">
    <citation type="submission" date="2022-09" db="EMBL/GenBank/DDBJ databases">
        <title>A Global Phylogenomic Analysis of the Shiitake Genus Lentinula.</title>
        <authorList>
            <consortium name="DOE Joint Genome Institute"/>
            <person name="Sierra-Patev S."/>
            <person name="Min B."/>
            <person name="Naranjo-Ortiz M."/>
            <person name="Looney B."/>
            <person name="Konkel Z."/>
            <person name="Slot J.C."/>
            <person name="Sakamoto Y."/>
            <person name="Steenwyk J.L."/>
            <person name="Rokas A."/>
            <person name="Carro J."/>
            <person name="Camarero S."/>
            <person name="Ferreira P."/>
            <person name="Molpeceres G."/>
            <person name="Ruiz-Duenas F.J."/>
            <person name="Serrano A."/>
            <person name="Henrissat B."/>
            <person name="Drula E."/>
            <person name="Hughes K.W."/>
            <person name="Mata J.L."/>
            <person name="Ishikawa N.K."/>
            <person name="Vargas-Isla R."/>
            <person name="Ushijima S."/>
            <person name="Smith C.A."/>
            <person name="Ahrendt S."/>
            <person name="Andreopoulos W."/>
            <person name="He G."/>
            <person name="Labutti K."/>
            <person name="Lipzen A."/>
            <person name="Ng V."/>
            <person name="Riley R."/>
            <person name="Sandor L."/>
            <person name="Barry K."/>
            <person name="Martinez A.T."/>
            <person name="Xiao Y."/>
            <person name="Gibbons J.G."/>
            <person name="Terashima K."/>
            <person name="Grigoriev I.V."/>
            <person name="Hibbett D.S."/>
        </authorList>
    </citation>
    <scope>NUCLEOTIDE SEQUENCE</scope>
    <source>
        <strain evidence="1">TMI1499</strain>
    </source>
</reference>
<gene>
    <name evidence="1" type="ORF">F5876DRAFT_83920</name>
</gene>
<dbReference type="EMBL" id="MU796397">
    <property type="protein sequence ID" value="KAJ3804017.1"/>
    <property type="molecule type" value="Genomic_DNA"/>
</dbReference>
<evidence type="ECO:0000313" key="1">
    <source>
        <dbReference type="EMBL" id="KAJ3804017.1"/>
    </source>
</evidence>
<comment type="caution">
    <text evidence="1">The sequence shown here is derived from an EMBL/GenBank/DDBJ whole genome shotgun (WGS) entry which is preliminary data.</text>
</comment>